<reference evidence="2" key="1">
    <citation type="submission" date="2013-02" db="EMBL/GenBank/DDBJ databases">
        <authorList>
            <person name="Hughes D."/>
        </authorList>
    </citation>
    <scope>NUCLEOTIDE SEQUENCE</scope>
    <source>
        <strain>Durham</strain>
        <strain evidence="2">NC isolate 2 -- Noor lab</strain>
    </source>
</reference>
<reference evidence="1" key="2">
    <citation type="submission" date="2015-06" db="UniProtKB">
        <authorList>
            <consortium name="EnsemblMetazoa"/>
        </authorList>
    </citation>
    <scope>IDENTIFICATION</scope>
</reference>
<sequence>YWLRSCKSHPIVPYPNNWRQGLTRTKYLGRPLRSLRPRTKCRQCVSPCCHRPRMALGHLCGIGPMSR</sequence>
<dbReference type="Proteomes" id="UP000015102">
    <property type="component" value="Unassembled WGS sequence"/>
</dbReference>
<dbReference type="AlphaFoldDB" id="T1H5S7"/>
<accession>T1H5S7</accession>
<organism evidence="1 2">
    <name type="scientific">Megaselia scalaris</name>
    <name type="common">Humpbacked fly</name>
    <name type="synonym">Phora scalaris</name>
    <dbReference type="NCBI Taxonomy" id="36166"/>
    <lineage>
        <taxon>Eukaryota</taxon>
        <taxon>Metazoa</taxon>
        <taxon>Ecdysozoa</taxon>
        <taxon>Arthropoda</taxon>
        <taxon>Hexapoda</taxon>
        <taxon>Insecta</taxon>
        <taxon>Pterygota</taxon>
        <taxon>Neoptera</taxon>
        <taxon>Endopterygota</taxon>
        <taxon>Diptera</taxon>
        <taxon>Brachycera</taxon>
        <taxon>Muscomorpha</taxon>
        <taxon>Platypezoidea</taxon>
        <taxon>Phoridae</taxon>
        <taxon>Megaseliini</taxon>
        <taxon>Megaselia</taxon>
    </lineage>
</organism>
<keyword evidence="2" id="KW-1185">Reference proteome</keyword>
<protein>
    <submittedName>
        <fullName evidence="1">Uncharacterized protein</fullName>
    </submittedName>
</protein>
<name>T1H5S7_MEGSC</name>
<dbReference type="EnsemblMetazoa" id="MESCA012060-RA">
    <property type="protein sequence ID" value="MESCA012060-PA"/>
    <property type="gene ID" value="MESCA012060"/>
</dbReference>
<proteinExistence type="predicted"/>
<evidence type="ECO:0000313" key="1">
    <source>
        <dbReference type="EnsemblMetazoa" id="MESCA012060-PA"/>
    </source>
</evidence>
<evidence type="ECO:0000313" key="2">
    <source>
        <dbReference type="Proteomes" id="UP000015102"/>
    </source>
</evidence>
<dbReference type="HOGENOM" id="CLU_2819941_0_0_1"/>